<protein>
    <submittedName>
        <fullName evidence="3">Uncharacterized protein</fullName>
    </submittedName>
</protein>
<sequence length="118" mass="13737">MDIFTTVLTRVVSVQIKPERLRVKALSKEPAINELTDDLDHLENHDHYVALDKKNSDKKQQQKNKNNHRQTPSVITDDIVDNHHDDTEHVITHKDELTHPKKSHDEPDEDIAHLDIFV</sequence>
<feature type="compositionally biased region" description="Basic and acidic residues" evidence="1">
    <location>
        <begin position="80"/>
        <end position="111"/>
    </location>
</feature>
<evidence type="ECO:0000313" key="4">
    <source>
        <dbReference type="Proteomes" id="UP000321525"/>
    </source>
</evidence>
<evidence type="ECO:0000313" key="3">
    <source>
        <dbReference type="EMBL" id="TWX70239.1"/>
    </source>
</evidence>
<feature type="compositionally biased region" description="Basic and acidic residues" evidence="1">
    <location>
        <begin position="48"/>
        <end position="60"/>
    </location>
</feature>
<name>A0A5C6QN19_9GAMM</name>
<organism evidence="3 5">
    <name type="scientific">Colwellia hornerae</name>
    <dbReference type="NCBI Taxonomy" id="89402"/>
    <lineage>
        <taxon>Bacteria</taxon>
        <taxon>Pseudomonadati</taxon>
        <taxon>Pseudomonadota</taxon>
        <taxon>Gammaproteobacteria</taxon>
        <taxon>Alteromonadales</taxon>
        <taxon>Colwelliaceae</taxon>
        <taxon>Colwellia</taxon>
    </lineage>
</organism>
<dbReference type="OrthoDB" id="6228169at2"/>
<feature type="region of interest" description="Disordered" evidence="1">
    <location>
        <begin position="48"/>
        <end position="111"/>
    </location>
</feature>
<proteinExistence type="predicted"/>
<dbReference type="Proteomes" id="UP000321525">
    <property type="component" value="Unassembled WGS sequence"/>
</dbReference>
<evidence type="ECO:0000256" key="1">
    <source>
        <dbReference type="SAM" id="MobiDB-lite"/>
    </source>
</evidence>
<dbReference type="RefSeq" id="WP_146798893.1">
    <property type="nucleotide sequence ID" value="NZ_VOLP01000008.1"/>
</dbReference>
<reference evidence="3 5" key="1">
    <citation type="submission" date="2019-07" db="EMBL/GenBank/DDBJ databases">
        <title>Genomes of sea-ice associated Colwellia species.</title>
        <authorList>
            <person name="Bowman J.P."/>
        </authorList>
    </citation>
    <scope>NUCLEOTIDE SEQUENCE [LARGE SCALE GENOMIC DNA]</scope>
    <source>
        <strain evidence="2 4">ACAM 607</strain>
        <strain evidence="3 5">IC036</strain>
    </source>
</reference>
<evidence type="ECO:0000313" key="2">
    <source>
        <dbReference type="EMBL" id="TWX60986.1"/>
    </source>
</evidence>
<accession>A0A5C6QN19</accession>
<dbReference type="EMBL" id="VOLR01000007">
    <property type="protein sequence ID" value="TWX60986.1"/>
    <property type="molecule type" value="Genomic_DNA"/>
</dbReference>
<comment type="caution">
    <text evidence="3">The sequence shown here is derived from an EMBL/GenBank/DDBJ whole genome shotgun (WGS) entry which is preliminary data.</text>
</comment>
<keyword evidence="4" id="KW-1185">Reference proteome</keyword>
<dbReference type="EMBL" id="VOLQ01000005">
    <property type="protein sequence ID" value="TWX70239.1"/>
    <property type="molecule type" value="Genomic_DNA"/>
</dbReference>
<dbReference type="Proteomes" id="UP000321917">
    <property type="component" value="Unassembled WGS sequence"/>
</dbReference>
<dbReference type="AlphaFoldDB" id="A0A5C6QN19"/>
<gene>
    <name evidence="2" type="ORF">ESZ26_06230</name>
    <name evidence="3" type="ORF">ESZ27_03720</name>
</gene>
<evidence type="ECO:0000313" key="5">
    <source>
        <dbReference type="Proteomes" id="UP000321917"/>
    </source>
</evidence>